<dbReference type="AlphaFoldDB" id="A0A8X7NX35"/>
<protein>
    <submittedName>
        <fullName evidence="2">Uncharacterized protein</fullName>
    </submittedName>
</protein>
<name>A0A8X7NX35_BRACI</name>
<evidence type="ECO:0000313" key="3">
    <source>
        <dbReference type="Proteomes" id="UP000886595"/>
    </source>
</evidence>
<feature type="transmembrane region" description="Helical" evidence="1">
    <location>
        <begin position="290"/>
        <end position="312"/>
    </location>
</feature>
<keyword evidence="1" id="KW-0472">Membrane</keyword>
<feature type="transmembrane region" description="Helical" evidence="1">
    <location>
        <begin position="133"/>
        <end position="151"/>
    </location>
</feature>
<proteinExistence type="predicted"/>
<accession>A0A8X7NX35</accession>
<feature type="transmembrane region" description="Helical" evidence="1">
    <location>
        <begin position="171"/>
        <end position="196"/>
    </location>
</feature>
<evidence type="ECO:0000256" key="1">
    <source>
        <dbReference type="SAM" id="Phobius"/>
    </source>
</evidence>
<dbReference type="Proteomes" id="UP000886595">
    <property type="component" value="Unassembled WGS sequence"/>
</dbReference>
<reference evidence="2 3" key="1">
    <citation type="submission" date="2020-02" db="EMBL/GenBank/DDBJ databases">
        <authorList>
            <person name="Ma Q."/>
            <person name="Huang Y."/>
            <person name="Song X."/>
            <person name="Pei D."/>
        </authorList>
    </citation>
    <scope>NUCLEOTIDE SEQUENCE [LARGE SCALE GENOMIC DNA]</scope>
    <source>
        <strain evidence="2">Sxm20200214</strain>
        <tissue evidence="2">Leaf</tissue>
    </source>
</reference>
<dbReference type="EMBL" id="JAAMPC010001588">
    <property type="protein sequence ID" value="KAG2239988.1"/>
    <property type="molecule type" value="Genomic_DNA"/>
</dbReference>
<comment type="caution">
    <text evidence="2">The sequence shown here is derived from an EMBL/GenBank/DDBJ whole genome shotgun (WGS) entry which is preliminary data.</text>
</comment>
<keyword evidence="3" id="KW-1185">Reference proteome</keyword>
<gene>
    <name evidence="2" type="ORF">Bca52824_091219</name>
</gene>
<dbReference type="OrthoDB" id="1114164at2759"/>
<sequence>MLLLVRTPPRLTRSISRRGEELLKSQRSSFSSVSAFSTPSLLPPVRTRLSNVSGPAFLSVTKSPPSLPSKPEPPDLVPREQLEHFFEALSPPDLPLEARSPPEPPDPPDLPVVGNMILCWCVDWSSKCSFPSMIVIVVVAATLVSLSRPLIQVLSQRFSNLTLGDELISLVWYLELSCGLSLCLGLALVCSFTAVCSPFTALCSSTFVVLKSLYVQLWQLNGVMSHISIHHVNRVLLDSYCLVSSFMEVVPLPISSSTLCGFVAGSLMLKIRNTSNTEVLVKGFVAMLKIVDCALAVASILGVISLIVVSNFQGFVSLCSSMVVEIRGLLDLFV</sequence>
<keyword evidence="1" id="KW-1133">Transmembrane helix</keyword>
<evidence type="ECO:0000313" key="2">
    <source>
        <dbReference type="EMBL" id="KAG2239988.1"/>
    </source>
</evidence>
<keyword evidence="1" id="KW-0812">Transmembrane</keyword>
<organism evidence="2 3">
    <name type="scientific">Brassica carinata</name>
    <name type="common">Ethiopian mustard</name>
    <name type="synonym">Abyssinian cabbage</name>
    <dbReference type="NCBI Taxonomy" id="52824"/>
    <lineage>
        <taxon>Eukaryota</taxon>
        <taxon>Viridiplantae</taxon>
        <taxon>Streptophyta</taxon>
        <taxon>Embryophyta</taxon>
        <taxon>Tracheophyta</taxon>
        <taxon>Spermatophyta</taxon>
        <taxon>Magnoliopsida</taxon>
        <taxon>eudicotyledons</taxon>
        <taxon>Gunneridae</taxon>
        <taxon>Pentapetalae</taxon>
        <taxon>rosids</taxon>
        <taxon>malvids</taxon>
        <taxon>Brassicales</taxon>
        <taxon>Brassicaceae</taxon>
        <taxon>Brassiceae</taxon>
        <taxon>Brassica</taxon>
    </lineage>
</organism>
<feature type="transmembrane region" description="Helical" evidence="1">
    <location>
        <begin position="249"/>
        <end position="269"/>
    </location>
</feature>